<sequence>MAEALSDETLLEQGLLDAPVLGRGLSDEALSGERTLSNEASCRPSRAVDEYVFGGRFSSSKSENNYHLNPFLFGHLAGIVPSF</sequence>
<dbReference type="Proteomes" id="UP000288168">
    <property type="component" value="Unassembled WGS sequence"/>
</dbReference>
<dbReference type="AlphaFoldDB" id="A0A428NTJ6"/>
<reference evidence="1 2" key="1">
    <citation type="submission" date="2017-06" db="EMBL/GenBank/DDBJ databases">
        <title>Comparative genomic analysis of Ambrosia Fusariam Clade fungi.</title>
        <authorList>
            <person name="Stajich J.E."/>
            <person name="Carrillo J."/>
            <person name="Kijimoto T."/>
            <person name="Eskalen A."/>
            <person name="O'Donnell K."/>
            <person name="Kasson M."/>
        </authorList>
    </citation>
    <scope>NUCLEOTIDE SEQUENCE [LARGE SCALE GENOMIC DNA]</scope>
    <source>
        <strain evidence="1 2">NRRL62584</strain>
    </source>
</reference>
<organism evidence="1 2">
    <name type="scientific">Fusarium duplospermum</name>
    <dbReference type="NCBI Taxonomy" id="1325734"/>
    <lineage>
        <taxon>Eukaryota</taxon>
        <taxon>Fungi</taxon>
        <taxon>Dikarya</taxon>
        <taxon>Ascomycota</taxon>
        <taxon>Pezizomycotina</taxon>
        <taxon>Sordariomycetes</taxon>
        <taxon>Hypocreomycetidae</taxon>
        <taxon>Hypocreales</taxon>
        <taxon>Nectriaceae</taxon>
        <taxon>Fusarium</taxon>
        <taxon>Fusarium solani species complex</taxon>
    </lineage>
</organism>
<comment type="caution">
    <text evidence="1">The sequence shown here is derived from an EMBL/GenBank/DDBJ whole genome shotgun (WGS) entry which is preliminary data.</text>
</comment>
<gene>
    <name evidence="1" type="ORF">CEP54_014825</name>
</gene>
<name>A0A428NTJ6_9HYPO</name>
<accession>A0A428NTJ6</accession>
<dbReference type="EMBL" id="NKCI01000302">
    <property type="protein sequence ID" value="RSL44085.1"/>
    <property type="molecule type" value="Genomic_DNA"/>
</dbReference>
<protein>
    <submittedName>
        <fullName evidence="1">Uncharacterized protein</fullName>
    </submittedName>
</protein>
<keyword evidence="2" id="KW-1185">Reference proteome</keyword>
<evidence type="ECO:0000313" key="1">
    <source>
        <dbReference type="EMBL" id="RSL44085.1"/>
    </source>
</evidence>
<proteinExistence type="predicted"/>
<evidence type="ECO:0000313" key="2">
    <source>
        <dbReference type="Proteomes" id="UP000288168"/>
    </source>
</evidence>